<sequence>MQNGTYPSQSAYNRWLELPTVFSMWLMVDEVKASAYCWL</sequence>
<dbReference type="AlphaFoldDB" id="A0A6J4M5W7"/>
<proteinExistence type="predicted"/>
<gene>
    <name evidence="1" type="ORF">AVDCRST_MAG94-2805</name>
</gene>
<reference evidence="1" key="1">
    <citation type="submission" date="2020-02" db="EMBL/GenBank/DDBJ databases">
        <authorList>
            <person name="Meier V. D."/>
        </authorList>
    </citation>
    <scope>NUCLEOTIDE SEQUENCE</scope>
    <source>
        <strain evidence="1">AVDCRST_MAG94</strain>
    </source>
</reference>
<evidence type="ECO:0000313" key="1">
    <source>
        <dbReference type="EMBL" id="CAA9351135.1"/>
    </source>
</evidence>
<name>A0A6J4M5W7_9CYAN</name>
<dbReference type="EMBL" id="CADCTY010000986">
    <property type="protein sequence ID" value="CAA9351135.1"/>
    <property type="molecule type" value="Genomic_DNA"/>
</dbReference>
<accession>A0A6J4M5W7</accession>
<protein>
    <submittedName>
        <fullName evidence="1">Uncharacterized protein</fullName>
    </submittedName>
</protein>
<organism evidence="1">
    <name type="scientific">uncultured Leptolyngbya sp</name>
    <dbReference type="NCBI Taxonomy" id="332963"/>
    <lineage>
        <taxon>Bacteria</taxon>
        <taxon>Bacillati</taxon>
        <taxon>Cyanobacteriota</taxon>
        <taxon>Cyanophyceae</taxon>
        <taxon>Leptolyngbyales</taxon>
        <taxon>Leptolyngbyaceae</taxon>
        <taxon>Leptolyngbya group</taxon>
        <taxon>Leptolyngbya</taxon>
        <taxon>environmental samples</taxon>
    </lineage>
</organism>